<proteinExistence type="predicted"/>
<keyword evidence="1" id="KW-0732">Signal</keyword>
<dbReference type="AlphaFoldDB" id="A0A1C5HA84"/>
<name>A0A1C5HA84_9ACTN</name>
<dbReference type="SUPFAM" id="SSF49503">
    <property type="entry name" value="Cupredoxins"/>
    <property type="match status" value="1"/>
</dbReference>
<dbReference type="RefSeq" id="WP_091058600.1">
    <property type="nucleotide sequence ID" value="NZ_FMDM01000002.1"/>
</dbReference>
<reference evidence="3" key="1">
    <citation type="submission" date="2016-06" db="EMBL/GenBank/DDBJ databases">
        <authorList>
            <person name="Varghese N."/>
            <person name="Submissions Spin"/>
        </authorList>
    </citation>
    <scope>NUCLEOTIDE SEQUENCE [LARGE SCALE GENOMIC DNA]</scope>
    <source>
        <strain evidence="3">DSM 45647</strain>
    </source>
</reference>
<accession>A0A1C5HA84</accession>
<feature type="signal peptide" evidence="1">
    <location>
        <begin position="1"/>
        <end position="22"/>
    </location>
</feature>
<evidence type="ECO:0000313" key="3">
    <source>
        <dbReference type="Proteomes" id="UP000199360"/>
    </source>
</evidence>
<dbReference type="Gene3D" id="2.60.40.420">
    <property type="entry name" value="Cupredoxins - blue copper proteins"/>
    <property type="match status" value="1"/>
</dbReference>
<evidence type="ECO:0008006" key="4">
    <source>
        <dbReference type="Google" id="ProtNLM"/>
    </source>
</evidence>
<dbReference type="PROSITE" id="PS51257">
    <property type="entry name" value="PROKAR_LIPOPROTEIN"/>
    <property type="match status" value="1"/>
</dbReference>
<keyword evidence="3" id="KW-1185">Reference proteome</keyword>
<dbReference type="EMBL" id="FMDM01000002">
    <property type="protein sequence ID" value="SCG42381.1"/>
    <property type="molecule type" value="Genomic_DNA"/>
</dbReference>
<dbReference type="InterPro" id="IPR008972">
    <property type="entry name" value="Cupredoxin"/>
</dbReference>
<evidence type="ECO:0000256" key="1">
    <source>
        <dbReference type="SAM" id="SignalP"/>
    </source>
</evidence>
<feature type="chain" id="PRO_5008717505" description="Cupredoxin-like domain-containing protein" evidence="1">
    <location>
        <begin position="23"/>
        <end position="232"/>
    </location>
</feature>
<dbReference type="Proteomes" id="UP000199360">
    <property type="component" value="Unassembled WGS sequence"/>
</dbReference>
<evidence type="ECO:0000313" key="2">
    <source>
        <dbReference type="EMBL" id="SCG42381.1"/>
    </source>
</evidence>
<sequence>MKSRTAAVLTLLCAATALTACGDDEPAPKGEQVPVTATDTSCEVTTTLFTPGTVTFTVTNRGQQATGVYVYGREGDHFTKVVAEVADVPAGRTGDLRATLATGSYEVACKPGRQGDGVRTRITVSDDGNVASAAAETAYDRAVAIELTGDTLTGADGLIAEPGEKLSLKVTNKTAGARTLYVLNPDGKRMAELKAEPNGTAETVVALGAAGNWTLKVKGDGVAAVSRRLVVR</sequence>
<gene>
    <name evidence="2" type="ORF">GA0070213_102439</name>
</gene>
<dbReference type="STRING" id="745366.GA0070213_102439"/>
<organism evidence="2 3">
    <name type="scientific">Micromonospora humi</name>
    <dbReference type="NCBI Taxonomy" id="745366"/>
    <lineage>
        <taxon>Bacteria</taxon>
        <taxon>Bacillati</taxon>
        <taxon>Actinomycetota</taxon>
        <taxon>Actinomycetes</taxon>
        <taxon>Micromonosporales</taxon>
        <taxon>Micromonosporaceae</taxon>
        <taxon>Micromonospora</taxon>
    </lineage>
</organism>
<dbReference type="OrthoDB" id="7260758at2"/>
<protein>
    <recommendedName>
        <fullName evidence="4">Cupredoxin-like domain-containing protein</fullName>
    </recommendedName>
</protein>